<dbReference type="InterPro" id="IPR003439">
    <property type="entry name" value="ABC_transporter-like_ATP-bd"/>
</dbReference>
<dbReference type="GO" id="GO:0005886">
    <property type="term" value="C:plasma membrane"/>
    <property type="evidence" value="ECO:0007669"/>
    <property type="project" value="UniProtKB-SubCell"/>
</dbReference>
<feature type="transmembrane region" description="Helical" evidence="7">
    <location>
        <begin position="413"/>
        <end position="435"/>
    </location>
</feature>
<dbReference type="PANTHER" id="PTHR24221:SF606">
    <property type="entry name" value="COLICIN V SECRETION-PROCESSING ATP-BINDING PROTEIN"/>
    <property type="match status" value="1"/>
</dbReference>
<dbReference type="InterPro" id="IPR017871">
    <property type="entry name" value="ABC_transporter-like_CS"/>
</dbReference>
<evidence type="ECO:0000256" key="4">
    <source>
        <dbReference type="ARBA" id="ARBA00022840"/>
    </source>
</evidence>
<evidence type="ECO:0000259" key="10">
    <source>
        <dbReference type="PROSITE" id="PS50990"/>
    </source>
</evidence>
<dbReference type="InterPro" id="IPR039421">
    <property type="entry name" value="Type_1_exporter"/>
</dbReference>
<dbReference type="PROSITE" id="PS50893">
    <property type="entry name" value="ABC_TRANSPORTER_2"/>
    <property type="match status" value="1"/>
</dbReference>
<proteinExistence type="predicted"/>
<dbReference type="GO" id="GO:0016887">
    <property type="term" value="F:ATP hydrolysis activity"/>
    <property type="evidence" value="ECO:0007669"/>
    <property type="project" value="InterPro"/>
</dbReference>
<comment type="caution">
    <text evidence="11">The sequence shown here is derived from an EMBL/GenBank/DDBJ whole genome shotgun (WGS) entry which is preliminary data.</text>
</comment>
<dbReference type="PROSITE" id="PS50929">
    <property type="entry name" value="ABC_TM1F"/>
    <property type="match status" value="1"/>
</dbReference>
<dbReference type="AlphaFoldDB" id="A0A542BV52"/>
<keyword evidence="5 7" id="KW-1133">Transmembrane helix</keyword>
<feature type="transmembrane region" description="Helical" evidence="7">
    <location>
        <begin position="317"/>
        <end position="337"/>
    </location>
</feature>
<evidence type="ECO:0000256" key="6">
    <source>
        <dbReference type="ARBA" id="ARBA00023136"/>
    </source>
</evidence>
<evidence type="ECO:0000256" key="1">
    <source>
        <dbReference type="ARBA" id="ARBA00004651"/>
    </source>
</evidence>
<feature type="domain" description="ABC transmembrane type-1" evidence="9">
    <location>
        <begin position="179"/>
        <end position="456"/>
    </location>
</feature>
<dbReference type="GO" id="GO:0034040">
    <property type="term" value="F:ATPase-coupled lipid transmembrane transporter activity"/>
    <property type="evidence" value="ECO:0007669"/>
    <property type="project" value="TreeGrafter"/>
</dbReference>
<dbReference type="Pfam" id="PF00664">
    <property type="entry name" value="ABC_membrane"/>
    <property type="match status" value="1"/>
</dbReference>
<dbReference type="GO" id="GO:0005524">
    <property type="term" value="F:ATP binding"/>
    <property type="evidence" value="ECO:0007669"/>
    <property type="project" value="UniProtKB-KW"/>
</dbReference>
<keyword evidence="3" id="KW-0547">Nucleotide-binding</keyword>
<evidence type="ECO:0000259" key="9">
    <source>
        <dbReference type="PROSITE" id="PS50929"/>
    </source>
</evidence>
<evidence type="ECO:0000256" key="2">
    <source>
        <dbReference type="ARBA" id="ARBA00022692"/>
    </source>
</evidence>
<comment type="subcellular location">
    <subcellularLocation>
        <location evidence="1">Cell membrane</location>
        <topology evidence="1">Multi-pass membrane protein</topology>
    </subcellularLocation>
</comment>
<feature type="domain" description="ABC transporter" evidence="8">
    <location>
        <begin position="492"/>
        <end position="708"/>
    </location>
</feature>
<organism evidence="11">
    <name type="scientific">Serratia fonticola</name>
    <dbReference type="NCBI Taxonomy" id="47917"/>
    <lineage>
        <taxon>Bacteria</taxon>
        <taxon>Pseudomonadati</taxon>
        <taxon>Pseudomonadota</taxon>
        <taxon>Gammaproteobacteria</taxon>
        <taxon>Enterobacterales</taxon>
        <taxon>Yersiniaceae</taxon>
        <taxon>Serratia</taxon>
    </lineage>
</organism>
<dbReference type="InterPro" id="IPR036640">
    <property type="entry name" value="ABC1_TM_sf"/>
</dbReference>
<reference evidence="11" key="2">
    <citation type="submission" date="2019-08" db="EMBL/GenBank/DDBJ databases">
        <title>Investigation of anaerobic lignin degradation for improved lignocellulosic biofuels.</title>
        <authorList>
            <person name="Deangelis K.PhD."/>
        </authorList>
    </citation>
    <scope>NUCLEOTIDE SEQUENCE [LARGE SCALE GENOMIC DNA]</scope>
    <source>
        <strain evidence="11">128R</strain>
    </source>
</reference>
<dbReference type="PANTHER" id="PTHR24221">
    <property type="entry name" value="ATP-BINDING CASSETTE SUB-FAMILY B"/>
    <property type="match status" value="1"/>
</dbReference>
<dbReference type="Gene3D" id="1.20.1560.10">
    <property type="entry name" value="ABC transporter type 1, transmembrane domain"/>
    <property type="match status" value="1"/>
</dbReference>
<keyword evidence="6 7" id="KW-0472">Membrane</keyword>
<dbReference type="EMBL" id="VISQ01000001">
    <property type="protein sequence ID" value="TVZ70015.1"/>
    <property type="molecule type" value="Genomic_DNA"/>
</dbReference>
<dbReference type="InterPro" id="IPR005074">
    <property type="entry name" value="Peptidase_C39"/>
</dbReference>
<protein>
    <submittedName>
        <fullName evidence="11">Colicin V processing peptidase</fullName>
    </submittedName>
</protein>
<dbReference type="Pfam" id="PF00005">
    <property type="entry name" value="ABC_tran"/>
    <property type="match status" value="1"/>
</dbReference>
<feature type="transmembrane region" description="Helical" evidence="7">
    <location>
        <begin position="291"/>
        <end position="311"/>
    </location>
</feature>
<sequence>MSDHVFEHISRKLNFGLFRKVPQILQTETSECSLASLAMICGYYGLNIDIFNLRSKFSVSSQGANLNTLVQAATMVNMQTRALALDLHEVKELKLPCILHWDMSHFVVLVAVRRSSVVIHDPASGKRVIGIRELSNHFTGVALELWPNSEFKKAKLKSKVRLLDLVRSVVGLKGTLVKIFFLSVVVEAINLLIPVGTQLVTDHVIQAKDSNLLSIICIGLLFFLIFHAFVSMIRGWISLVTGSMIDLQWKSSFFDHLMRLPLSFFEKRHLGDIQSRFSSLEVIRNTFTNNIIGGLIDSIMAVGLITMMVFYGGWLSWVVLGFTACYVILRMATYGFYRRMSEEKIVKDAKANSHFMETLYGIAAIKALGLYKRRAGFWLNLNVEAANTNIRLSRFNMLIGGINTFITSLDQIAILWLGALMVVDNSMSLGMFIAFNAYRGQFSQRAGNLVDLFMQLRVLSLHNERISDIAFTEPEDEVPTRKLFAPNQPVRFEIKELSYQYDSVSPPIFDNLSFTVEAGQSIAIVGPSGVGKTTLLKVMAGLIAPTRGTVYIEGMDIKKIGLDNYRDCVSCVLQDDKLFSGSIADNICGFDLTPDYELVEACAKHCNIHDEIIRLPMGYETLLGELGTGLSGGQKQRLLIARALYRKPNVIFMDEATSHLDLDNEAIVNQSISQLKITRIIVAHRPSTIASAEKVIRLGETEEPAITS</sequence>
<dbReference type="GO" id="GO:0140359">
    <property type="term" value="F:ABC-type transporter activity"/>
    <property type="evidence" value="ECO:0007669"/>
    <property type="project" value="InterPro"/>
</dbReference>
<evidence type="ECO:0000256" key="7">
    <source>
        <dbReference type="SAM" id="Phobius"/>
    </source>
</evidence>
<feature type="domain" description="Peptidase C39" evidence="10">
    <location>
        <begin position="26"/>
        <end position="145"/>
    </location>
</feature>
<name>A0A542BV52_SERFO</name>
<dbReference type="SUPFAM" id="SSF90123">
    <property type="entry name" value="ABC transporter transmembrane region"/>
    <property type="match status" value="1"/>
</dbReference>
<dbReference type="InterPro" id="IPR027417">
    <property type="entry name" value="P-loop_NTPase"/>
</dbReference>
<evidence type="ECO:0000259" key="8">
    <source>
        <dbReference type="PROSITE" id="PS50893"/>
    </source>
</evidence>
<evidence type="ECO:0000313" key="11">
    <source>
        <dbReference type="EMBL" id="TVZ70015.1"/>
    </source>
</evidence>
<reference evidence="11" key="1">
    <citation type="submission" date="2019-06" db="EMBL/GenBank/DDBJ databases">
        <authorList>
            <person name="Deangelis K."/>
            <person name="Huntemann M."/>
            <person name="Clum A."/>
            <person name="Pillay M."/>
            <person name="Palaniappan K."/>
            <person name="Varghese N."/>
            <person name="Mikhailova N."/>
            <person name="Stamatis D."/>
            <person name="Reddy T."/>
            <person name="Daum C."/>
            <person name="Shapiro N."/>
            <person name="Ivanova N."/>
            <person name="Kyrpides N."/>
            <person name="Woyke T."/>
        </authorList>
    </citation>
    <scope>NUCLEOTIDE SEQUENCE [LARGE SCALE GENOMIC DNA]</scope>
    <source>
        <strain evidence="11">128R</strain>
    </source>
</reference>
<dbReference type="PROSITE" id="PS50990">
    <property type="entry name" value="PEPTIDASE_C39"/>
    <property type="match status" value="1"/>
</dbReference>
<dbReference type="SMART" id="SM00382">
    <property type="entry name" value="AAA"/>
    <property type="match status" value="1"/>
</dbReference>
<evidence type="ECO:0000256" key="5">
    <source>
        <dbReference type="ARBA" id="ARBA00022989"/>
    </source>
</evidence>
<dbReference type="GO" id="GO:0008233">
    <property type="term" value="F:peptidase activity"/>
    <property type="evidence" value="ECO:0007669"/>
    <property type="project" value="InterPro"/>
</dbReference>
<feature type="transmembrane region" description="Helical" evidence="7">
    <location>
        <begin position="175"/>
        <end position="193"/>
    </location>
</feature>
<keyword evidence="4" id="KW-0067">ATP-binding</keyword>
<feature type="transmembrane region" description="Helical" evidence="7">
    <location>
        <begin position="213"/>
        <end position="237"/>
    </location>
</feature>
<dbReference type="OrthoDB" id="6828292at2"/>
<dbReference type="Gene3D" id="3.90.70.10">
    <property type="entry name" value="Cysteine proteinases"/>
    <property type="match status" value="1"/>
</dbReference>
<dbReference type="CDD" id="cd03246">
    <property type="entry name" value="ABCC_Protease_Secretion"/>
    <property type="match status" value="1"/>
</dbReference>
<dbReference type="Gene3D" id="3.40.50.300">
    <property type="entry name" value="P-loop containing nucleotide triphosphate hydrolases"/>
    <property type="match status" value="1"/>
</dbReference>
<dbReference type="SUPFAM" id="SSF52540">
    <property type="entry name" value="P-loop containing nucleoside triphosphate hydrolases"/>
    <property type="match status" value="1"/>
</dbReference>
<dbReference type="InterPro" id="IPR003593">
    <property type="entry name" value="AAA+_ATPase"/>
</dbReference>
<evidence type="ECO:0000256" key="3">
    <source>
        <dbReference type="ARBA" id="ARBA00022741"/>
    </source>
</evidence>
<gene>
    <name evidence="11" type="ORF">FHU10_2561</name>
</gene>
<dbReference type="PROSITE" id="PS00211">
    <property type="entry name" value="ABC_TRANSPORTER_1"/>
    <property type="match status" value="1"/>
</dbReference>
<dbReference type="InterPro" id="IPR011527">
    <property type="entry name" value="ABC1_TM_dom"/>
</dbReference>
<keyword evidence="2 7" id="KW-0812">Transmembrane</keyword>
<dbReference type="GO" id="GO:0006508">
    <property type="term" value="P:proteolysis"/>
    <property type="evidence" value="ECO:0007669"/>
    <property type="project" value="InterPro"/>
</dbReference>
<dbReference type="Pfam" id="PF03412">
    <property type="entry name" value="Peptidase_C39"/>
    <property type="match status" value="1"/>
</dbReference>
<accession>A0A542BV52</accession>
<dbReference type="CDD" id="cd18567">
    <property type="entry name" value="ABC_6TM_CvaB_RaxB_like"/>
    <property type="match status" value="1"/>
</dbReference>